<gene>
    <name evidence="1" type="ORF">GX50_03212</name>
</gene>
<evidence type="ECO:0000313" key="1">
    <source>
        <dbReference type="EMBL" id="PGH33975.1"/>
    </source>
</evidence>
<organism evidence="1 2">
    <name type="scientific">[Emmonsia] crescens</name>
    <dbReference type="NCBI Taxonomy" id="73230"/>
    <lineage>
        <taxon>Eukaryota</taxon>
        <taxon>Fungi</taxon>
        <taxon>Dikarya</taxon>
        <taxon>Ascomycota</taxon>
        <taxon>Pezizomycotina</taxon>
        <taxon>Eurotiomycetes</taxon>
        <taxon>Eurotiomycetidae</taxon>
        <taxon>Onygenales</taxon>
        <taxon>Ajellomycetaceae</taxon>
        <taxon>Emergomyces</taxon>
    </lineage>
</organism>
<protein>
    <submittedName>
        <fullName evidence="1">Uncharacterized protein</fullName>
    </submittedName>
</protein>
<proteinExistence type="predicted"/>
<dbReference type="EMBL" id="PDND01000050">
    <property type="protein sequence ID" value="PGH33975.1"/>
    <property type="molecule type" value="Genomic_DNA"/>
</dbReference>
<dbReference type="AlphaFoldDB" id="A0A2B7ZK15"/>
<sequence>MKATIQFSWAWYTLKGVQYSVYYHEIVTSKSAINQQQSGTILQQDSWKAIAFGDSRLIPPVHTNPEMDEKQFDDTDPVVNQFLWNMVSILRLEQ</sequence>
<keyword evidence="2" id="KW-1185">Reference proteome</keyword>
<reference evidence="1 2" key="1">
    <citation type="submission" date="2017-10" db="EMBL/GenBank/DDBJ databases">
        <title>Comparative genomics in systemic dimorphic fungi from Ajellomycetaceae.</title>
        <authorList>
            <person name="Munoz J.F."/>
            <person name="Mcewen J.G."/>
            <person name="Clay O.K."/>
            <person name="Cuomo C.A."/>
        </authorList>
    </citation>
    <scope>NUCLEOTIDE SEQUENCE [LARGE SCALE GENOMIC DNA]</scope>
    <source>
        <strain evidence="1 2">UAMH4076</strain>
    </source>
</reference>
<comment type="caution">
    <text evidence="1">The sequence shown here is derived from an EMBL/GenBank/DDBJ whole genome shotgun (WGS) entry which is preliminary data.</text>
</comment>
<dbReference type="Proteomes" id="UP000226031">
    <property type="component" value="Unassembled WGS sequence"/>
</dbReference>
<accession>A0A2B7ZK15</accession>
<name>A0A2B7ZK15_9EURO</name>
<evidence type="ECO:0000313" key="2">
    <source>
        <dbReference type="Proteomes" id="UP000226031"/>
    </source>
</evidence>